<name>A0A251ZZZ5_9PROT</name>
<dbReference type="RefSeq" id="WP_256941009.1">
    <property type="nucleotide sequence ID" value="NZ_JOMO01000035.1"/>
</dbReference>
<evidence type="ECO:0000313" key="1">
    <source>
        <dbReference type="EMBL" id="OUI80377.1"/>
    </source>
</evidence>
<accession>A0A251ZZZ5</accession>
<reference evidence="1 2" key="1">
    <citation type="submission" date="2014-06" db="EMBL/GenBank/DDBJ databases">
        <authorList>
            <person name="Ju J."/>
            <person name="Zhang J."/>
        </authorList>
    </citation>
    <scope>NUCLEOTIDE SEQUENCE [LARGE SCALE GENOMIC DNA]</scope>
    <source>
        <strain evidence="1">DmW_045</strain>
    </source>
</reference>
<gene>
    <name evidence="1" type="ORF">HK12_08830</name>
</gene>
<evidence type="ECO:0000313" key="2">
    <source>
        <dbReference type="Proteomes" id="UP000194639"/>
    </source>
</evidence>
<dbReference type="Proteomes" id="UP000194639">
    <property type="component" value="Unassembled WGS sequence"/>
</dbReference>
<comment type="caution">
    <text evidence="1">The sequence shown here is derived from an EMBL/GenBank/DDBJ whole genome shotgun (WGS) entry which is preliminary data.</text>
</comment>
<protein>
    <submittedName>
        <fullName evidence="1">Uncharacterized protein</fullName>
    </submittedName>
</protein>
<proteinExistence type="predicted"/>
<organism evidence="1 2">
    <name type="scientific">Acetobacter orientalis</name>
    <dbReference type="NCBI Taxonomy" id="146474"/>
    <lineage>
        <taxon>Bacteria</taxon>
        <taxon>Pseudomonadati</taxon>
        <taxon>Pseudomonadota</taxon>
        <taxon>Alphaproteobacteria</taxon>
        <taxon>Acetobacterales</taxon>
        <taxon>Acetobacteraceae</taxon>
        <taxon>Acetobacter</taxon>
    </lineage>
</organism>
<dbReference type="AlphaFoldDB" id="A0A251ZZZ5"/>
<sequence length="338" mass="37995">MITMQQPSAGSLLPIPVLFPINEVSAARFGHRTPDTHDRPAALQFMVHGANRYGAVVVKLSDLLSKMNESGEDDYKASLPTPSDACSPALNKHDAERKDELGEWLQKIYTTKKKKSEFPLVSAFCKDFGYENLRLTQALLVFGSPKYAEEFLEEKYKIKTIEGYKSKRNGALLKKLISEVEQKLRSGELIATAIDNGYYSLDEREELPKEFWHLHNMSGYPNMGYHLPSLDEKPAYRDILYSQGEKPKSSIAPKMNNNGRPSKHDWAYMAAIMVRYIIDNGEPDPKQRGAQAKAVEYLLNALAAEGRSQPSESDAKAFVRACSENTTARKQSKLKAEK</sequence>
<dbReference type="EMBL" id="JOMO01000035">
    <property type="protein sequence ID" value="OUI80377.1"/>
    <property type="molecule type" value="Genomic_DNA"/>
</dbReference>